<evidence type="ECO:0000313" key="7">
    <source>
        <dbReference type="EMBL" id="CAL4906018.1"/>
    </source>
</evidence>
<protein>
    <submittedName>
        <fullName evidence="7">Uncharacterized protein</fullName>
    </submittedName>
</protein>
<dbReference type="InterPro" id="IPR045005">
    <property type="entry name" value="BPM1-6"/>
</dbReference>
<dbReference type="Gene3D" id="3.30.710.10">
    <property type="entry name" value="Potassium Channel Kv1.1, Chain A"/>
    <property type="match status" value="1"/>
</dbReference>
<evidence type="ECO:0000313" key="8">
    <source>
        <dbReference type="Proteomes" id="UP001497457"/>
    </source>
</evidence>
<feature type="region of interest" description="Disordered" evidence="4">
    <location>
        <begin position="112"/>
        <end position="151"/>
    </location>
</feature>
<dbReference type="InterPro" id="IPR002083">
    <property type="entry name" value="MATH/TRAF_dom"/>
</dbReference>
<evidence type="ECO:0000256" key="2">
    <source>
        <dbReference type="ARBA" id="ARBA00010846"/>
    </source>
</evidence>
<dbReference type="PROSITE" id="PS50144">
    <property type="entry name" value="MATH"/>
    <property type="match status" value="1"/>
</dbReference>
<evidence type="ECO:0000256" key="4">
    <source>
        <dbReference type="SAM" id="MobiDB-lite"/>
    </source>
</evidence>
<organism evidence="7 8">
    <name type="scientific">Urochloa decumbens</name>
    <dbReference type="NCBI Taxonomy" id="240449"/>
    <lineage>
        <taxon>Eukaryota</taxon>
        <taxon>Viridiplantae</taxon>
        <taxon>Streptophyta</taxon>
        <taxon>Embryophyta</taxon>
        <taxon>Tracheophyta</taxon>
        <taxon>Spermatophyta</taxon>
        <taxon>Magnoliopsida</taxon>
        <taxon>Liliopsida</taxon>
        <taxon>Poales</taxon>
        <taxon>Poaceae</taxon>
        <taxon>PACMAD clade</taxon>
        <taxon>Panicoideae</taxon>
        <taxon>Panicodae</taxon>
        <taxon>Paniceae</taxon>
        <taxon>Melinidinae</taxon>
        <taxon>Urochloa</taxon>
    </lineage>
</organism>
<comment type="pathway">
    <text evidence="1">Protein modification; protein ubiquitination.</text>
</comment>
<dbReference type="InterPro" id="IPR000210">
    <property type="entry name" value="BTB/POZ_dom"/>
</dbReference>
<name>A0ABC8WEI9_9POAL</name>
<proteinExistence type="inferred from homology"/>
<dbReference type="CDD" id="cd00121">
    <property type="entry name" value="MATH"/>
    <property type="match status" value="1"/>
</dbReference>
<keyword evidence="3" id="KW-0175">Coiled coil</keyword>
<dbReference type="Gene3D" id="6.10.250.3030">
    <property type="match status" value="1"/>
</dbReference>
<accession>A0ABC8WEI9</accession>
<feature type="domain" description="MATH" evidence="6">
    <location>
        <begin position="33"/>
        <end position="111"/>
    </location>
</feature>
<evidence type="ECO:0000256" key="1">
    <source>
        <dbReference type="ARBA" id="ARBA00004906"/>
    </source>
</evidence>
<dbReference type="SMART" id="SM00225">
    <property type="entry name" value="BTB"/>
    <property type="match status" value="1"/>
</dbReference>
<dbReference type="Pfam" id="PF24570">
    <property type="entry name" value="BACK_BPM_SPOP"/>
    <property type="match status" value="1"/>
</dbReference>
<feature type="domain" description="BTB" evidence="5">
    <location>
        <begin position="185"/>
        <end position="261"/>
    </location>
</feature>
<dbReference type="Proteomes" id="UP001497457">
    <property type="component" value="Chromosome 12b"/>
</dbReference>
<dbReference type="SUPFAM" id="SSF54695">
    <property type="entry name" value="POZ domain"/>
    <property type="match status" value="1"/>
</dbReference>
<dbReference type="AlphaFoldDB" id="A0ABC8WEI9"/>
<feature type="compositionally biased region" description="Low complexity" evidence="4">
    <location>
        <begin position="140"/>
        <end position="151"/>
    </location>
</feature>
<dbReference type="InterPro" id="IPR011333">
    <property type="entry name" value="SKP1/BTB/POZ_sf"/>
</dbReference>
<dbReference type="EMBL" id="OZ075122">
    <property type="protein sequence ID" value="CAL4906018.1"/>
    <property type="molecule type" value="Genomic_DNA"/>
</dbReference>
<evidence type="ECO:0000259" key="6">
    <source>
        <dbReference type="PROSITE" id="PS50144"/>
    </source>
</evidence>
<keyword evidence="8" id="KW-1185">Reference proteome</keyword>
<reference evidence="8" key="1">
    <citation type="submission" date="2024-06" db="EMBL/GenBank/DDBJ databases">
        <authorList>
            <person name="Ryan C."/>
        </authorList>
    </citation>
    <scope>NUCLEOTIDE SEQUENCE [LARGE SCALE GENOMIC DNA]</scope>
</reference>
<gene>
    <name evidence="7" type="ORF">URODEC1_LOCUS11931</name>
</gene>
<evidence type="ECO:0000256" key="3">
    <source>
        <dbReference type="SAM" id="Coils"/>
    </source>
</evidence>
<dbReference type="InterPro" id="IPR056423">
    <property type="entry name" value="BACK_BPM_SPOP"/>
</dbReference>
<evidence type="ECO:0000259" key="5">
    <source>
        <dbReference type="PROSITE" id="PS50097"/>
    </source>
</evidence>
<dbReference type="InterPro" id="IPR008974">
    <property type="entry name" value="TRAF-like"/>
</dbReference>
<sequence length="460" mass="50095">MAASTAAALMKTAAARRLLRYASTSTMVLQEVSGSHKLTINGCQRSKNLNQAWAWDSQPFRVGGHSWRIKYYPQGHEQGHISLYLELDSGSAIDAARDVTFRFSVLDQSGNPVPKLTRATTEPRSFPHLSATSPTPPDLGAATSTSDDDGAAAALATSADAAALAPKLHGEHHLTELLWKQKRGADVTVDVVGSGEATTFDAHVWLLAERSPVFKAELELNAASNSKKPAAHRRIEIKDVEPRVFKAMLHYMYNNALPEMEEEDDDALVMAQGLLAAADRFKVDGLKLTCEETVTVLDISKRKKVAPVPEGVKEKPTPGRDRPLASISPPFPQILDPPHSHHTRHQVRIGAMAPPDITTVLAKLEEMQKDATRKHEETNRKIEETLSKRIDVSTAAGTLAVAEQHGCGALKAACLEFMSRPENLKAVMETEGYEKAKATIQPLVMELGMKQWLAFIGAAS</sequence>
<dbReference type="PANTHER" id="PTHR26379:SF355">
    <property type="entry name" value="BTB DOMAIN-CONTAINING PROTEIN"/>
    <property type="match status" value="1"/>
</dbReference>
<dbReference type="PANTHER" id="PTHR26379">
    <property type="entry name" value="BTB/POZ AND MATH DOMAIN-CONTAINING PROTEIN 1"/>
    <property type="match status" value="1"/>
</dbReference>
<dbReference type="Pfam" id="PF00651">
    <property type="entry name" value="BTB"/>
    <property type="match status" value="1"/>
</dbReference>
<dbReference type="SUPFAM" id="SSF49599">
    <property type="entry name" value="TRAF domain-like"/>
    <property type="match status" value="1"/>
</dbReference>
<dbReference type="Gene3D" id="2.60.210.10">
    <property type="entry name" value="Apoptosis, Tumor Necrosis Factor Receptor Associated Protein 2, Chain A"/>
    <property type="match status" value="1"/>
</dbReference>
<comment type="similarity">
    <text evidence="2">Belongs to the Tdpoz family.</text>
</comment>
<feature type="coiled-coil region" evidence="3">
    <location>
        <begin position="361"/>
        <end position="388"/>
    </location>
</feature>
<dbReference type="Pfam" id="PF22486">
    <property type="entry name" value="MATH_2"/>
    <property type="match status" value="1"/>
</dbReference>
<dbReference type="PROSITE" id="PS50097">
    <property type="entry name" value="BTB"/>
    <property type="match status" value="1"/>
</dbReference>
<reference evidence="7 8" key="2">
    <citation type="submission" date="2024-10" db="EMBL/GenBank/DDBJ databases">
        <authorList>
            <person name="Ryan C."/>
        </authorList>
    </citation>
    <scope>NUCLEOTIDE SEQUENCE [LARGE SCALE GENOMIC DNA]</scope>
</reference>